<dbReference type="EMBL" id="HG806592">
    <property type="protein sequence ID" value="CDW59439.1"/>
    <property type="molecule type" value="Genomic_DNA"/>
</dbReference>
<dbReference type="Proteomes" id="UP000030665">
    <property type="component" value="Unassembled WGS sequence"/>
</dbReference>
<comment type="similarity">
    <text evidence="3">Belongs to the NSE2 family.</text>
</comment>
<evidence type="ECO:0000256" key="11">
    <source>
        <dbReference type="ARBA" id="ARBA00031731"/>
    </source>
</evidence>
<keyword evidence="15" id="KW-0436">Ligase</keyword>
<feature type="domain" description="SP-RING-type" evidence="14">
    <location>
        <begin position="149"/>
        <end position="199"/>
    </location>
</feature>
<dbReference type="PANTHER" id="PTHR21330">
    <property type="entry name" value="E3 SUMO-PROTEIN LIGASE NSE2"/>
    <property type="match status" value="1"/>
</dbReference>
<dbReference type="GO" id="GO:0016925">
    <property type="term" value="P:protein sumoylation"/>
    <property type="evidence" value="ECO:0007669"/>
    <property type="project" value="TreeGrafter"/>
</dbReference>
<reference evidence="15" key="2">
    <citation type="submission" date="2014-03" db="EMBL/GenBank/DDBJ databases">
        <title>The whipworm genome and dual-species transcriptomics of an intimate host-pathogen interaction.</title>
        <authorList>
            <person name="Foth B.J."/>
            <person name="Tsai I.J."/>
            <person name="Reid A.J."/>
            <person name="Bancroft A.J."/>
            <person name="Nichol S."/>
            <person name="Tracey A."/>
            <person name="Holroyd N."/>
            <person name="Cotton J.A."/>
            <person name="Stanley E.J."/>
            <person name="Zarowiecki M."/>
            <person name="Liu J.Z."/>
            <person name="Huckvale T."/>
            <person name="Cooper P.J."/>
            <person name="Grencis R.K."/>
            <person name="Berriman M."/>
        </authorList>
    </citation>
    <scope>NUCLEOTIDE SEQUENCE [LARGE SCALE GENOMIC DNA]</scope>
</reference>
<dbReference type="GO" id="GO:0030915">
    <property type="term" value="C:Smc5-Smc6 complex"/>
    <property type="evidence" value="ECO:0007669"/>
    <property type="project" value="InterPro"/>
</dbReference>
<evidence type="ECO:0000256" key="10">
    <source>
        <dbReference type="ARBA" id="ARBA00023242"/>
    </source>
</evidence>
<evidence type="ECO:0000256" key="4">
    <source>
        <dbReference type="ARBA" id="ARBA00020923"/>
    </source>
</evidence>
<evidence type="ECO:0000256" key="6">
    <source>
        <dbReference type="ARBA" id="ARBA00022723"/>
    </source>
</evidence>
<evidence type="ECO:0000259" key="14">
    <source>
        <dbReference type="Pfam" id="PF11789"/>
    </source>
</evidence>
<dbReference type="CDD" id="cd16651">
    <property type="entry name" value="SPL-RING_NSE2"/>
    <property type="match status" value="1"/>
</dbReference>
<evidence type="ECO:0000256" key="7">
    <source>
        <dbReference type="ARBA" id="ARBA00022771"/>
    </source>
</evidence>
<proteinExistence type="inferred from homology"/>
<evidence type="ECO:0000313" key="15">
    <source>
        <dbReference type="EMBL" id="CDW59439.1"/>
    </source>
</evidence>
<name>A0A077ZHZ6_TRITR</name>
<dbReference type="SUPFAM" id="SSF57850">
    <property type="entry name" value="RING/U-box"/>
    <property type="match status" value="1"/>
</dbReference>
<keyword evidence="7" id="KW-0863">Zinc-finger</keyword>
<dbReference type="OrthoDB" id="26899at2759"/>
<dbReference type="GO" id="GO:0008270">
    <property type="term" value="F:zinc ion binding"/>
    <property type="evidence" value="ECO:0007669"/>
    <property type="project" value="UniProtKB-KW"/>
</dbReference>
<keyword evidence="9" id="KW-0862">Zinc</keyword>
<dbReference type="InterPro" id="IPR004181">
    <property type="entry name" value="Znf_MIZ"/>
</dbReference>
<sequence>MYLSVESTVLLFQGRDSYGPNNNTEIESLINELDDAARDLLTQVQLTCESFVRGNSLQPEHDFKQLREILSSALITKQKIAIDKSIVQQMKGANGDSERMHNLMGDYADALQQLTKAKDMHEFKKFNATYQQMAKADCVALETSSSDTVIDPITKKPMVNPVRNIHCGHTYEKEAIESLLSMTILIVSDEADYDAKLCPHDLDKSYFGFKTSEGMCVTFSKQEGQGSYDLANDQCHKLFHGSLYNIFSDSLPNPIYRVGQPVSDQYELLFNHSLPPVDRLPIYKHELVILNGLKITRMHPTRSKKTISSQLIVQPAGKLKKDIIYIKNHASSSLNLLQSKLIIDQTEQQYLIQGDFTETICLYLETEWLNARQRYKWNVPGSCGSTPFHGFFCTSIPFQWCNVFNKTDDEAHCECSPGPEKVKCGNVPCNSKEAFVGFDASTQCVGSLIPKPRPPPERPERLVKKEKGWSKAARSVFATAAGCLGAVALIILIIIVSGCKGKVSLVTTIFKKV</sequence>
<organism evidence="15 16">
    <name type="scientific">Trichuris trichiura</name>
    <name type="common">Whipworm</name>
    <name type="synonym">Trichocephalus trichiurus</name>
    <dbReference type="NCBI Taxonomy" id="36087"/>
    <lineage>
        <taxon>Eukaryota</taxon>
        <taxon>Metazoa</taxon>
        <taxon>Ecdysozoa</taxon>
        <taxon>Nematoda</taxon>
        <taxon>Enoplea</taxon>
        <taxon>Dorylaimia</taxon>
        <taxon>Trichinellida</taxon>
        <taxon>Trichuridae</taxon>
        <taxon>Trichuris</taxon>
    </lineage>
</organism>
<keyword evidence="8" id="KW-0833">Ubl conjugation pathway</keyword>
<comment type="pathway">
    <text evidence="2">Protein modification; protein sumoylation.</text>
</comment>
<dbReference type="GO" id="GO:0016874">
    <property type="term" value="F:ligase activity"/>
    <property type="evidence" value="ECO:0007669"/>
    <property type="project" value="UniProtKB-KW"/>
</dbReference>
<dbReference type="AlphaFoldDB" id="A0A077ZHZ6"/>
<keyword evidence="13" id="KW-1133">Transmembrane helix</keyword>
<dbReference type="Pfam" id="PF11789">
    <property type="entry name" value="zf-Nse"/>
    <property type="match status" value="1"/>
</dbReference>
<dbReference type="GO" id="GO:0000724">
    <property type="term" value="P:double-strand break repair via homologous recombination"/>
    <property type="evidence" value="ECO:0007669"/>
    <property type="project" value="InterPro"/>
</dbReference>
<keyword evidence="10" id="KW-0539">Nucleus</keyword>
<evidence type="ECO:0000256" key="12">
    <source>
        <dbReference type="ARBA" id="ARBA00032533"/>
    </source>
</evidence>
<keyword evidence="5" id="KW-0808">Transferase</keyword>
<dbReference type="Gene3D" id="3.30.40.10">
    <property type="entry name" value="Zinc/RING finger domain, C3HC4 (zinc finger)"/>
    <property type="match status" value="1"/>
</dbReference>
<evidence type="ECO:0000256" key="3">
    <source>
        <dbReference type="ARBA" id="ARBA00008212"/>
    </source>
</evidence>
<keyword evidence="13" id="KW-0812">Transmembrane</keyword>
<evidence type="ECO:0000256" key="1">
    <source>
        <dbReference type="ARBA" id="ARBA00004123"/>
    </source>
</evidence>
<evidence type="ECO:0000313" key="16">
    <source>
        <dbReference type="Proteomes" id="UP000030665"/>
    </source>
</evidence>
<dbReference type="GO" id="GO:0061665">
    <property type="term" value="F:SUMO ligase activity"/>
    <property type="evidence" value="ECO:0007669"/>
    <property type="project" value="TreeGrafter"/>
</dbReference>
<keyword evidence="6" id="KW-0479">Metal-binding</keyword>
<dbReference type="InterPro" id="IPR013083">
    <property type="entry name" value="Znf_RING/FYVE/PHD"/>
</dbReference>
<dbReference type="GO" id="GO:0005634">
    <property type="term" value="C:nucleus"/>
    <property type="evidence" value="ECO:0007669"/>
    <property type="project" value="UniProtKB-SubCell"/>
</dbReference>
<reference evidence="15" key="1">
    <citation type="submission" date="2014-01" db="EMBL/GenBank/DDBJ databases">
        <authorList>
            <person name="Aslett M."/>
        </authorList>
    </citation>
    <scope>NUCLEOTIDE SEQUENCE</scope>
</reference>
<comment type="subcellular location">
    <subcellularLocation>
        <location evidence="1">Nucleus</location>
    </subcellularLocation>
</comment>
<keyword evidence="13" id="KW-0472">Membrane</keyword>
<keyword evidence="16" id="KW-1185">Reference proteome</keyword>
<accession>A0A077ZHZ6</accession>
<gene>
    <name evidence="15" type="ORF">TTRE_0000777301</name>
</gene>
<evidence type="ECO:0000256" key="13">
    <source>
        <dbReference type="SAM" id="Phobius"/>
    </source>
</evidence>
<dbReference type="InterPro" id="IPR026846">
    <property type="entry name" value="Nse2(Mms21)"/>
</dbReference>
<feature type="transmembrane region" description="Helical" evidence="13">
    <location>
        <begin position="476"/>
        <end position="496"/>
    </location>
</feature>
<evidence type="ECO:0000256" key="5">
    <source>
        <dbReference type="ARBA" id="ARBA00022679"/>
    </source>
</evidence>
<evidence type="ECO:0000256" key="9">
    <source>
        <dbReference type="ARBA" id="ARBA00022833"/>
    </source>
</evidence>
<protein>
    <recommendedName>
        <fullName evidence="4">E3 SUMO-protein ligase NSE2</fullName>
    </recommendedName>
    <alternativeName>
        <fullName evidence="11">E3 SUMO-protein transferase NSE2</fullName>
    </alternativeName>
    <alternativeName>
        <fullName evidence="12">Non-structural maintenance of chromosomes element 2 homolog</fullName>
    </alternativeName>
</protein>
<dbReference type="PANTHER" id="PTHR21330:SF1">
    <property type="entry name" value="E3 SUMO-PROTEIN LIGASE NSE2"/>
    <property type="match status" value="1"/>
</dbReference>
<evidence type="ECO:0000256" key="8">
    <source>
        <dbReference type="ARBA" id="ARBA00022786"/>
    </source>
</evidence>
<evidence type="ECO:0000256" key="2">
    <source>
        <dbReference type="ARBA" id="ARBA00004718"/>
    </source>
</evidence>